<evidence type="ECO:0000256" key="2">
    <source>
        <dbReference type="ARBA" id="ARBA00023239"/>
    </source>
</evidence>
<dbReference type="RefSeq" id="WP_163988524.1">
    <property type="nucleotide sequence ID" value="NZ_WUEY01000009.1"/>
</dbReference>
<comment type="similarity">
    <text evidence="1">Belongs to the DSD1 family.</text>
</comment>
<dbReference type="Gene3D" id="3.20.20.10">
    <property type="entry name" value="Alanine racemase"/>
    <property type="match status" value="1"/>
</dbReference>
<reference evidence="4 5" key="1">
    <citation type="submission" date="2019-12" db="EMBL/GenBank/DDBJ databases">
        <title>Rhizobium genotypes associated with high levels of biological nitrogen fixation by grain legumes in a temperate-maritime cropping system.</title>
        <authorList>
            <person name="Maluk M."/>
            <person name="Francesc Ferrando Molina F."/>
            <person name="Lopez Del Egido L."/>
            <person name="Lafos M."/>
            <person name="Langarica-Fuentes A."/>
            <person name="Gebre Yohannes G."/>
            <person name="Young M.W."/>
            <person name="Martin P."/>
            <person name="Gantlett R."/>
            <person name="Kenicer G."/>
            <person name="Hawes C."/>
            <person name="Begg G.S."/>
            <person name="Quilliam R.S."/>
            <person name="Squire G.R."/>
            <person name="Poole P.S."/>
            <person name="Young P.W."/>
            <person name="Iannetta P.M."/>
            <person name="James E.K."/>
        </authorList>
    </citation>
    <scope>NUCLEOTIDE SEQUENCE [LARGE SCALE GENOMIC DNA]</scope>
    <source>
        <strain evidence="4 5">JHI1118</strain>
    </source>
</reference>
<dbReference type="Pfam" id="PF01168">
    <property type="entry name" value="Ala_racemase_N"/>
    <property type="match status" value="1"/>
</dbReference>
<evidence type="ECO:0000256" key="1">
    <source>
        <dbReference type="ARBA" id="ARBA00005323"/>
    </source>
</evidence>
<dbReference type="AlphaFoldDB" id="A0A6L9UC04"/>
<evidence type="ECO:0000313" key="5">
    <source>
        <dbReference type="Proteomes" id="UP000483035"/>
    </source>
</evidence>
<sequence>MPNEVFNSFNAPEPGFARPLPAERATPFIEVDEFRLNRNIAKMQSIAEKAGVRLRPHIKTHKSIEIARRQVEAGAAGLTASKASEAEVFLQAGFKDVLMAYPVIHADTIGPLLQLAKYANARVAFIAGDTAGVKALNEAAATAEMRLPVFMKVDVGLGRVGVKPQSAMALQVAQEIIMAKGLKFAGLLSHAGHSYGANSLEAIEKIAIAEGIDLLGLRKRLETSGVANLSVSTGSTPTALGAPITPATDEIRPGNYAFLDLTAVRLGIASADDLALSVVATVVATNDTYAIIDAGSKTLSSDHGPHGTGGGGYGRAIRIEDSGKSSSFSVAKLSEEHGFLPLEGRTLSVGSRVRVFPNHSCAVVALSDSFVMRNSDGGFTTYPIDARGKLL</sequence>
<organism evidence="4 5">
    <name type="scientific">Rhizobium lusitanum</name>
    <dbReference type="NCBI Taxonomy" id="293958"/>
    <lineage>
        <taxon>Bacteria</taxon>
        <taxon>Pseudomonadati</taxon>
        <taxon>Pseudomonadota</taxon>
        <taxon>Alphaproteobacteria</taxon>
        <taxon>Hyphomicrobiales</taxon>
        <taxon>Rhizobiaceae</taxon>
        <taxon>Rhizobium/Agrobacterium group</taxon>
        <taxon>Rhizobium</taxon>
    </lineage>
</organism>
<dbReference type="Pfam" id="PF14031">
    <property type="entry name" value="D-ser_dehydrat"/>
    <property type="match status" value="1"/>
</dbReference>
<keyword evidence="2" id="KW-0456">Lyase</keyword>
<proteinExistence type="inferred from homology"/>
<dbReference type="PANTHER" id="PTHR28004:SF2">
    <property type="entry name" value="D-SERINE DEHYDRATASE"/>
    <property type="match status" value="1"/>
</dbReference>
<dbReference type="PANTHER" id="PTHR28004">
    <property type="entry name" value="ZGC:162816-RELATED"/>
    <property type="match status" value="1"/>
</dbReference>
<dbReference type="InterPro" id="IPR042208">
    <property type="entry name" value="D-ser_dehydrat-like_sf"/>
</dbReference>
<feature type="domain" description="D-serine dehydratase-like" evidence="3">
    <location>
        <begin position="275"/>
        <end position="374"/>
    </location>
</feature>
<gene>
    <name evidence="4" type="ORF">GR212_19690</name>
</gene>
<name>A0A6L9UC04_9HYPH</name>
<dbReference type="InterPro" id="IPR051466">
    <property type="entry name" value="D-amino_acid_metab_enzyme"/>
</dbReference>
<dbReference type="GO" id="GO:0008721">
    <property type="term" value="F:D-serine ammonia-lyase activity"/>
    <property type="evidence" value="ECO:0007669"/>
    <property type="project" value="TreeGrafter"/>
</dbReference>
<dbReference type="SMART" id="SM01119">
    <property type="entry name" value="D-ser_dehydrat"/>
    <property type="match status" value="1"/>
</dbReference>
<protein>
    <submittedName>
        <fullName evidence="4">Alanine racemase</fullName>
    </submittedName>
</protein>
<accession>A0A6L9UC04</accession>
<dbReference type="EMBL" id="WUEY01000009">
    <property type="protein sequence ID" value="NEI71812.1"/>
    <property type="molecule type" value="Genomic_DNA"/>
</dbReference>
<dbReference type="InterPro" id="IPR026956">
    <property type="entry name" value="D-ser_dehydrat-like_dom"/>
</dbReference>
<comment type="caution">
    <text evidence="4">The sequence shown here is derived from an EMBL/GenBank/DDBJ whole genome shotgun (WGS) entry which is preliminary data.</text>
</comment>
<dbReference type="SUPFAM" id="SSF51419">
    <property type="entry name" value="PLP-binding barrel"/>
    <property type="match status" value="1"/>
</dbReference>
<evidence type="ECO:0000259" key="3">
    <source>
        <dbReference type="SMART" id="SM01119"/>
    </source>
</evidence>
<evidence type="ECO:0000313" key="4">
    <source>
        <dbReference type="EMBL" id="NEI71812.1"/>
    </source>
</evidence>
<dbReference type="GO" id="GO:0036088">
    <property type="term" value="P:D-serine catabolic process"/>
    <property type="evidence" value="ECO:0007669"/>
    <property type="project" value="TreeGrafter"/>
</dbReference>
<dbReference type="InterPro" id="IPR001608">
    <property type="entry name" value="Ala_racemase_N"/>
</dbReference>
<dbReference type="InterPro" id="IPR029066">
    <property type="entry name" value="PLP-binding_barrel"/>
</dbReference>
<dbReference type="Proteomes" id="UP000483035">
    <property type="component" value="Unassembled WGS sequence"/>
</dbReference>
<dbReference type="Gene3D" id="2.40.37.20">
    <property type="entry name" value="D-serine dehydratase-like domain"/>
    <property type="match status" value="1"/>
</dbReference>